<dbReference type="PhylomeDB" id="Q54HU4"/>
<feature type="chain" id="PRO_5004249919" evidence="4">
    <location>
        <begin position="21"/>
        <end position="816"/>
    </location>
</feature>
<keyword evidence="2" id="KW-0378">Hydrolase</keyword>
<dbReference type="VEuPathDB" id="AmoebaDB:DDB_G0289221"/>
<dbReference type="PANTHER" id="PTHR10858:SF22">
    <property type="entry name" value="DEOXYRIBONUCLEASE II-RELATED"/>
    <property type="match status" value="1"/>
</dbReference>
<dbReference type="InParanoid" id="Q54HU4"/>
<feature type="signal peptide" evidence="4">
    <location>
        <begin position="1"/>
        <end position="20"/>
    </location>
</feature>
<dbReference type="FunCoup" id="Q54HU4">
    <property type="interactions" value="877"/>
</dbReference>
<proteinExistence type="inferred from homology"/>
<evidence type="ECO:0000256" key="4">
    <source>
        <dbReference type="SAM" id="SignalP"/>
    </source>
</evidence>
<accession>Q54HU4</accession>
<dbReference type="GO" id="GO:0004531">
    <property type="term" value="F:deoxyribonuclease II activity"/>
    <property type="evidence" value="ECO:0000318"/>
    <property type="project" value="GO_Central"/>
</dbReference>
<name>Q54HU4_DICDI</name>
<dbReference type="InterPro" id="IPR004947">
    <property type="entry name" value="DNase_II"/>
</dbReference>
<gene>
    <name evidence="5" type="ORF">DDB_G0289221</name>
</gene>
<keyword evidence="3" id="KW-0472">Membrane</keyword>
<dbReference type="eggNOG" id="ENOG502RDEM">
    <property type="taxonomic scope" value="Eukaryota"/>
</dbReference>
<evidence type="ECO:0000256" key="1">
    <source>
        <dbReference type="ARBA" id="ARBA00007527"/>
    </source>
</evidence>
<dbReference type="GO" id="GO:0006309">
    <property type="term" value="P:apoptotic DNA fragmentation"/>
    <property type="evidence" value="ECO:0000318"/>
    <property type="project" value="GO_Central"/>
</dbReference>
<dbReference type="RefSeq" id="XP_636345.2">
    <property type="nucleotide sequence ID" value="XM_631253.2"/>
</dbReference>
<dbReference type="EMBL" id="AAFI02000131">
    <property type="protein sequence ID" value="EAL62844.2"/>
    <property type="molecule type" value="Genomic_DNA"/>
</dbReference>
<dbReference type="OMA" id="PITITYE"/>
<dbReference type="PANTHER" id="PTHR10858">
    <property type="entry name" value="DEOXYRIBONUCLEASE II"/>
    <property type="match status" value="1"/>
</dbReference>
<dbReference type="HOGENOM" id="CLU_371909_0_0_1"/>
<dbReference type="PaxDb" id="44689-DDB0304390"/>
<dbReference type="AlphaFoldDB" id="Q54HU4"/>
<reference evidence="5 6" key="1">
    <citation type="journal article" date="2005" name="Nature">
        <title>The genome of the social amoeba Dictyostelium discoideum.</title>
        <authorList>
            <consortium name="The Dictyostelium discoideum Sequencing Consortium"/>
            <person name="Eichinger L."/>
            <person name="Pachebat J.A."/>
            <person name="Glockner G."/>
            <person name="Rajandream M.A."/>
            <person name="Sucgang R."/>
            <person name="Berriman M."/>
            <person name="Song J."/>
            <person name="Olsen R."/>
            <person name="Szafranski K."/>
            <person name="Xu Q."/>
            <person name="Tunggal B."/>
            <person name="Kummerfeld S."/>
            <person name="Madera M."/>
            <person name="Konfortov B.A."/>
            <person name="Rivero F."/>
            <person name="Bankier A.T."/>
            <person name="Lehmann R."/>
            <person name="Hamlin N."/>
            <person name="Davies R."/>
            <person name="Gaudet P."/>
            <person name="Fey P."/>
            <person name="Pilcher K."/>
            <person name="Chen G."/>
            <person name="Saunders D."/>
            <person name="Sodergren E."/>
            <person name="Davis P."/>
            <person name="Kerhornou A."/>
            <person name="Nie X."/>
            <person name="Hall N."/>
            <person name="Anjard C."/>
            <person name="Hemphill L."/>
            <person name="Bason N."/>
            <person name="Farbrother P."/>
            <person name="Desany B."/>
            <person name="Just E."/>
            <person name="Morio T."/>
            <person name="Rost R."/>
            <person name="Churcher C."/>
            <person name="Cooper J."/>
            <person name="Haydock S."/>
            <person name="van Driessche N."/>
            <person name="Cronin A."/>
            <person name="Goodhead I."/>
            <person name="Muzny D."/>
            <person name="Mourier T."/>
            <person name="Pain A."/>
            <person name="Lu M."/>
            <person name="Harper D."/>
            <person name="Lindsay R."/>
            <person name="Hauser H."/>
            <person name="James K."/>
            <person name="Quiles M."/>
            <person name="Madan Babu M."/>
            <person name="Saito T."/>
            <person name="Buchrieser C."/>
            <person name="Wardroper A."/>
            <person name="Felder M."/>
            <person name="Thangavelu M."/>
            <person name="Johnson D."/>
            <person name="Knights A."/>
            <person name="Loulseged H."/>
            <person name="Mungall K."/>
            <person name="Oliver K."/>
            <person name="Price C."/>
            <person name="Quail M.A."/>
            <person name="Urushihara H."/>
            <person name="Hernandez J."/>
            <person name="Rabbinowitsch E."/>
            <person name="Steffen D."/>
            <person name="Sanders M."/>
            <person name="Ma J."/>
            <person name="Kohara Y."/>
            <person name="Sharp S."/>
            <person name="Simmonds M."/>
            <person name="Spiegler S."/>
            <person name="Tivey A."/>
            <person name="Sugano S."/>
            <person name="White B."/>
            <person name="Walker D."/>
            <person name="Woodward J."/>
            <person name="Winckler T."/>
            <person name="Tanaka Y."/>
            <person name="Shaulsky G."/>
            <person name="Schleicher M."/>
            <person name="Weinstock G."/>
            <person name="Rosenthal A."/>
            <person name="Cox E.C."/>
            <person name="Chisholm R.L."/>
            <person name="Gibbs R."/>
            <person name="Loomis W.F."/>
            <person name="Platzer M."/>
            <person name="Kay R.R."/>
            <person name="Williams J."/>
            <person name="Dear P.H."/>
            <person name="Noegel A.A."/>
            <person name="Barrell B."/>
            <person name="Kuspa A."/>
        </authorList>
    </citation>
    <scope>NUCLEOTIDE SEQUENCE [LARGE SCALE GENOMIC DNA]</scope>
    <source>
        <strain evidence="5 6">AX4</strain>
    </source>
</reference>
<dbReference type="KEGG" id="ddi:DDB_G0289221"/>
<evidence type="ECO:0000256" key="3">
    <source>
        <dbReference type="SAM" id="Phobius"/>
    </source>
</evidence>
<comment type="caution">
    <text evidence="5">The sequence shown here is derived from an EMBL/GenBank/DDBJ whole genome shotgun (WGS) entry which is preliminary data.</text>
</comment>
<dbReference type="dictyBase" id="DDB_G0289221"/>
<feature type="transmembrane region" description="Helical" evidence="3">
    <location>
        <begin position="133"/>
        <end position="152"/>
    </location>
</feature>
<dbReference type="Proteomes" id="UP000002195">
    <property type="component" value="Unassembled WGS sequence"/>
</dbReference>
<sequence>MRNKYIIFLYLFVIISQIYCSDPPKCKTTKNVYKDSQVFGDGDSKEKNVEWWFLEQLSHSKGAIYTDSTLKEMNSEINEIVDFNIRDPNTTKPNPITSTYKQSLPNESGAILFNSLSYNDQPSHGDNSVCVNYFIFFFFFFFFLIIILLLIAHAKGFFIWNENGGIHVIHSVPKSPETGYEPLFNFNENTLNNQHAQHSICITLSKEELYIIPKYIIYSNLNIQTINTVSTVNGNKKVSSANYYSENLQTKVERISTGVIKLEKINSTILASQIPKTFKELDSLMSEYIFVGKNNDGDPDIWDGIIYLNKWSQLADLILDKDITSSDTAQNPLETNVHYNKIYESKNKGDYFIQTTNKYLYKEYNEKIEENIKFLIIWHYIDNFKNGNNFKTMVHTQTKVSKSKNAISQAVESIYLSYRFETPWSKVISADSGSDHSKISYQFNNIDKVDSGGGGGTICFGDLNWQRKQEARGGGAFCSDKMKYLSEYFYRRVGIIRHPEENQYLKKELLRLNSIAGQKLNLNGLITKYPKELKVILGDRKLDFETKVKGYGDDEKYYHLNPFIIVYNNEKDEDKLFSNEYNYGYDNVYIPLLTQLKDQTSTNKYKSELFDFNVFPSIKREIILCDDNDVTCRFEKSKSYQLYKDIYVESTLTVTLKDRRVNDETENTIVVPTSTVTPFPDKIYIDLKTVDSVKRLYEKLNFKKNENIIQLKEVNIEDLEKFKFPDEGDQSDSEEGHDDKDYNEINKKICKAYPSDTDSKIINYHPDCQDHLIYCILLTENKHGDLQNINSIEEFRKVLGEYTEGFLKLDKWCIKK</sequence>
<dbReference type="GeneID" id="8627018"/>
<dbReference type="Pfam" id="PF03265">
    <property type="entry name" value="DNase_II"/>
    <property type="match status" value="2"/>
</dbReference>
<keyword evidence="4" id="KW-0732">Signal</keyword>
<keyword evidence="3" id="KW-1133">Transmembrane helix</keyword>
<comment type="similarity">
    <text evidence="1">Belongs to the DNase II family.</text>
</comment>
<organism evidence="5 6">
    <name type="scientific">Dictyostelium discoideum</name>
    <name type="common">Social amoeba</name>
    <dbReference type="NCBI Taxonomy" id="44689"/>
    <lineage>
        <taxon>Eukaryota</taxon>
        <taxon>Amoebozoa</taxon>
        <taxon>Evosea</taxon>
        <taxon>Eumycetozoa</taxon>
        <taxon>Dictyostelia</taxon>
        <taxon>Dictyosteliales</taxon>
        <taxon>Dictyosteliaceae</taxon>
        <taxon>Dictyostelium</taxon>
    </lineage>
</organism>
<evidence type="ECO:0000313" key="6">
    <source>
        <dbReference type="Proteomes" id="UP000002195"/>
    </source>
</evidence>
<evidence type="ECO:0000256" key="2">
    <source>
        <dbReference type="ARBA" id="ARBA00022801"/>
    </source>
</evidence>
<protein>
    <submittedName>
        <fullName evidence="5">Deoxyribonuclease II family protein</fullName>
    </submittedName>
</protein>
<keyword evidence="6" id="KW-1185">Reference proteome</keyword>
<keyword evidence="3" id="KW-0812">Transmembrane</keyword>
<evidence type="ECO:0000313" key="5">
    <source>
        <dbReference type="EMBL" id="EAL62844.2"/>
    </source>
</evidence>